<proteinExistence type="predicted"/>
<dbReference type="Proteomes" id="UP001500893">
    <property type="component" value="Unassembled WGS sequence"/>
</dbReference>
<organism evidence="1 2">
    <name type="scientific">Streptomyces rameus</name>
    <dbReference type="NCBI Taxonomy" id="68261"/>
    <lineage>
        <taxon>Bacteria</taxon>
        <taxon>Bacillati</taxon>
        <taxon>Actinomycetota</taxon>
        <taxon>Actinomycetes</taxon>
        <taxon>Kitasatosporales</taxon>
        <taxon>Streptomycetaceae</taxon>
        <taxon>Streptomyces</taxon>
    </lineage>
</organism>
<evidence type="ECO:0008006" key="3">
    <source>
        <dbReference type="Google" id="ProtNLM"/>
    </source>
</evidence>
<dbReference type="RefSeq" id="WP_345046232.1">
    <property type="nucleotide sequence ID" value="NZ_BAAAVM010000001.1"/>
</dbReference>
<sequence>MTPASPSVLKPALTARDAAQQFAQALARGQAELACGLADARLRSVVPGGSCAAAFTELAADERYVFTQSACVDSPDSYKTGGDPQDTADSVRVDIDCEQGYTWLRVDRVGSLWRVIDINTP</sequence>
<name>A0ABP6MKG6_9ACTN</name>
<evidence type="ECO:0000313" key="2">
    <source>
        <dbReference type="Proteomes" id="UP001500893"/>
    </source>
</evidence>
<accession>A0ABP6MKG6</accession>
<dbReference type="EMBL" id="BAAAVM010000001">
    <property type="protein sequence ID" value="GAA3116503.1"/>
    <property type="molecule type" value="Genomic_DNA"/>
</dbReference>
<keyword evidence="2" id="KW-1185">Reference proteome</keyword>
<comment type="caution">
    <text evidence="1">The sequence shown here is derived from an EMBL/GenBank/DDBJ whole genome shotgun (WGS) entry which is preliminary data.</text>
</comment>
<protein>
    <recommendedName>
        <fullName evidence="3">Lipoprotein</fullName>
    </recommendedName>
</protein>
<reference evidence="2" key="1">
    <citation type="journal article" date="2019" name="Int. J. Syst. Evol. Microbiol.">
        <title>The Global Catalogue of Microorganisms (GCM) 10K type strain sequencing project: providing services to taxonomists for standard genome sequencing and annotation.</title>
        <authorList>
            <consortium name="The Broad Institute Genomics Platform"/>
            <consortium name="The Broad Institute Genome Sequencing Center for Infectious Disease"/>
            <person name="Wu L."/>
            <person name="Ma J."/>
        </authorList>
    </citation>
    <scope>NUCLEOTIDE SEQUENCE [LARGE SCALE GENOMIC DNA]</scope>
    <source>
        <strain evidence="2">JCM 11574</strain>
    </source>
</reference>
<gene>
    <name evidence="1" type="ORF">GCM10010521_00360</name>
</gene>
<evidence type="ECO:0000313" key="1">
    <source>
        <dbReference type="EMBL" id="GAA3116503.1"/>
    </source>
</evidence>